<evidence type="ECO:0000313" key="2">
    <source>
        <dbReference type="EMBL" id="PSJ47078.1"/>
    </source>
</evidence>
<evidence type="ECO:0000313" key="3">
    <source>
        <dbReference type="Proteomes" id="UP000242181"/>
    </source>
</evidence>
<dbReference type="CDD" id="cd04301">
    <property type="entry name" value="NAT_SF"/>
    <property type="match status" value="1"/>
</dbReference>
<comment type="caution">
    <text evidence="2">The sequence shown here is derived from an EMBL/GenBank/DDBJ whole genome shotgun (WGS) entry which is preliminary data.</text>
</comment>
<dbReference type="InterPro" id="IPR016181">
    <property type="entry name" value="Acyl_CoA_acyltransferase"/>
</dbReference>
<dbReference type="PANTHER" id="PTHR43138:SF1">
    <property type="entry name" value="N-ACETYLTRANSFERASE ACA1"/>
    <property type="match status" value="1"/>
</dbReference>
<proteinExistence type="predicted"/>
<accession>A0A2P7RA15</accession>
<dbReference type="EMBL" id="PXYH01000002">
    <property type="protein sequence ID" value="PSJ47078.1"/>
    <property type="molecule type" value="Genomic_DNA"/>
</dbReference>
<dbReference type="InterPro" id="IPR052742">
    <property type="entry name" value="Mito_N-acetyltransferase"/>
</dbReference>
<dbReference type="SUPFAM" id="SSF55729">
    <property type="entry name" value="Acyl-CoA N-acyltransferases (Nat)"/>
    <property type="match status" value="1"/>
</dbReference>
<keyword evidence="2" id="KW-0808">Transferase</keyword>
<sequence length="163" mass="18331">MITPITRAEFETFWPTFSRVMAAQETYAFAPDMTLEQAYQLWCELPLKTFVYMEQGEVLGSYYLKANAAGPGDHVCNCGYMVSEKARGKGVARALCEHSQQQALALGFKAMQFNSVVSTNEVAVGLWQKLGFEMVGRVPKAYRHAKLGYVDTFVMYKWLANEG</sequence>
<dbReference type="PANTHER" id="PTHR43138">
    <property type="entry name" value="ACETYLTRANSFERASE, GNAT FAMILY"/>
    <property type="match status" value="1"/>
</dbReference>
<dbReference type="Gene3D" id="3.40.630.30">
    <property type="match status" value="1"/>
</dbReference>
<reference evidence="2 3" key="1">
    <citation type="submission" date="2018-03" db="EMBL/GenBank/DDBJ databases">
        <title>The draft genome of Zobellella taiwanensis JCM 13381.</title>
        <authorList>
            <person name="Liu L."/>
            <person name="Li L."/>
            <person name="Wang T."/>
            <person name="Zhang X."/>
            <person name="Liang L."/>
        </authorList>
    </citation>
    <scope>NUCLEOTIDE SEQUENCE [LARGE SCALE GENOMIC DNA]</scope>
    <source>
        <strain evidence="2 3">JCM 13381</strain>
    </source>
</reference>
<name>A0A2P7RA15_9GAMM</name>
<dbReference type="Pfam" id="PF00583">
    <property type="entry name" value="Acetyltransf_1"/>
    <property type="match status" value="1"/>
</dbReference>
<dbReference type="GO" id="GO:0016747">
    <property type="term" value="F:acyltransferase activity, transferring groups other than amino-acyl groups"/>
    <property type="evidence" value="ECO:0007669"/>
    <property type="project" value="InterPro"/>
</dbReference>
<feature type="domain" description="N-acetyltransferase" evidence="1">
    <location>
        <begin position="1"/>
        <end position="160"/>
    </location>
</feature>
<dbReference type="AlphaFoldDB" id="A0A2P7RA15"/>
<gene>
    <name evidence="2" type="ORF">C7I36_01610</name>
</gene>
<dbReference type="InterPro" id="IPR000182">
    <property type="entry name" value="GNAT_dom"/>
</dbReference>
<evidence type="ECO:0000259" key="1">
    <source>
        <dbReference type="PROSITE" id="PS51186"/>
    </source>
</evidence>
<protein>
    <submittedName>
        <fullName evidence="2">GNAT family N-acetyltransferase</fullName>
    </submittedName>
</protein>
<dbReference type="Proteomes" id="UP000242181">
    <property type="component" value="Unassembled WGS sequence"/>
</dbReference>
<dbReference type="RefSeq" id="WP_106452006.1">
    <property type="nucleotide sequence ID" value="NZ_PXYH01000002.1"/>
</dbReference>
<dbReference type="OrthoDB" id="9788300at2"/>
<organism evidence="2 3">
    <name type="scientific">Zobellella taiwanensis</name>
    <dbReference type="NCBI Taxonomy" id="347535"/>
    <lineage>
        <taxon>Bacteria</taxon>
        <taxon>Pseudomonadati</taxon>
        <taxon>Pseudomonadota</taxon>
        <taxon>Gammaproteobacteria</taxon>
        <taxon>Aeromonadales</taxon>
        <taxon>Aeromonadaceae</taxon>
        <taxon>Zobellella</taxon>
    </lineage>
</organism>
<keyword evidence="3" id="KW-1185">Reference proteome</keyword>
<dbReference type="PROSITE" id="PS51186">
    <property type="entry name" value="GNAT"/>
    <property type="match status" value="1"/>
</dbReference>